<comment type="caution">
    <text evidence="1">The sequence shown here is derived from an EMBL/GenBank/DDBJ whole genome shotgun (WGS) entry which is preliminary data.</text>
</comment>
<accession>A0A2U0HYY7</accession>
<dbReference type="Proteomes" id="UP000245962">
    <property type="component" value="Unassembled WGS sequence"/>
</dbReference>
<dbReference type="EMBL" id="QEHR01000006">
    <property type="protein sequence ID" value="PVW14092.1"/>
    <property type="molecule type" value="Genomic_DNA"/>
</dbReference>
<dbReference type="AlphaFoldDB" id="A0A2U0HYY7"/>
<evidence type="ECO:0000313" key="1">
    <source>
        <dbReference type="EMBL" id="PVW14092.1"/>
    </source>
</evidence>
<proteinExistence type="predicted"/>
<evidence type="ECO:0000313" key="2">
    <source>
        <dbReference type="Proteomes" id="UP000245962"/>
    </source>
</evidence>
<sequence length="197" mass="22594">MNRILFFLTAVSLGVFLVNCGNEEPQEEPDVLEEHADIRYGNTNYPFPQLTEKARTFTSKWGGFEDFETQVKSINGATVEALKNNSERLVVYTDSIAKKLPDTLAVQAIESRVMVAKTRAHLLDQLVHRTRIDSATLQTYITEMNNAASNLMVQINDKFKKDAIDQQRIDAEKKEIEKQKKIRDSIFQQELKDKNQK</sequence>
<name>A0A2U0HYY7_9FLAO</name>
<dbReference type="OrthoDB" id="1447539at2"/>
<reference evidence="1 2" key="1">
    <citation type="submission" date="2018-04" db="EMBL/GenBank/DDBJ databases">
        <title>Marixanthomonas spongiae HN-E44 sp. nov., isolated from a marine sponge.</title>
        <authorList>
            <person name="Luo L."/>
            <person name="Zhuang L."/>
        </authorList>
    </citation>
    <scope>NUCLEOTIDE SEQUENCE [LARGE SCALE GENOMIC DNA]</scope>
    <source>
        <strain evidence="1 2">HN-E44</strain>
    </source>
</reference>
<dbReference type="RefSeq" id="WP_116694580.1">
    <property type="nucleotide sequence ID" value="NZ_QEHR01000006.1"/>
</dbReference>
<protein>
    <submittedName>
        <fullName evidence="1">Uncharacterized protein</fullName>
    </submittedName>
</protein>
<gene>
    <name evidence="1" type="ORF">DDV96_09745</name>
</gene>
<organism evidence="1 2">
    <name type="scientific">Marixanthomonas spongiae</name>
    <dbReference type="NCBI Taxonomy" id="2174845"/>
    <lineage>
        <taxon>Bacteria</taxon>
        <taxon>Pseudomonadati</taxon>
        <taxon>Bacteroidota</taxon>
        <taxon>Flavobacteriia</taxon>
        <taxon>Flavobacteriales</taxon>
        <taxon>Flavobacteriaceae</taxon>
        <taxon>Marixanthomonas</taxon>
    </lineage>
</organism>
<keyword evidence="2" id="KW-1185">Reference proteome</keyword>